<gene>
    <name evidence="2" type="ORF">CO174_04465</name>
</gene>
<dbReference type="Pfam" id="PF00293">
    <property type="entry name" value="NUDIX"/>
    <property type="match status" value="1"/>
</dbReference>
<dbReference type="CDD" id="cd02883">
    <property type="entry name" value="NUDIX_Hydrolase"/>
    <property type="match status" value="1"/>
</dbReference>
<accession>A0A2M7XBF7</accession>
<evidence type="ECO:0000313" key="3">
    <source>
        <dbReference type="Proteomes" id="UP000229385"/>
    </source>
</evidence>
<dbReference type="SUPFAM" id="SSF55811">
    <property type="entry name" value="Nudix"/>
    <property type="match status" value="1"/>
</dbReference>
<feature type="domain" description="Nudix hydrolase" evidence="1">
    <location>
        <begin position="86"/>
        <end position="152"/>
    </location>
</feature>
<dbReference type="InterPro" id="IPR015797">
    <property type="entry name" value="NUDIX_hydrolase-like_dom_sf"/>
</dbReference>
<name>A0A2M7XBF7_9BACT</name>
<comment type="caution">
    <text evidence="2">The sequence shown here is derived from an EMBL/GenBank/DDBJ whole genome shotgun (WGS) entry which is preliminary data.</text>
</comment>
<organism evidence="2 3">
    <name type="scientific">Candidatus Uhrbacteria bacterium CG_4_9_14_3_um_filter_50_9</name>
    <dbReference type="NCBI Taxonomy" id="1975035"/>
    <lineage>
        <taxon>Bacteria</taxon>
        <taxon>Candidatus Uhriibacteriota</taxon>
    </lineage>
</organism>
<evidence type="ECO:0000259" key="1">
    <source>
        <dbReference type="Pfam" id="PF00293"/>
    </source>
</evidence>
<sequence length="243" mass="27594">MRPIQLTDGYKPDHAKESEDVWVRRVLGIEQGPEVWLTELSHKSAVVTMAGMRHTITLPRTRLIALRAWVLNVLNERPENGRVGGAIAVMLRSPQLEVELICQQKDDQHPTEACRGRYCLFGGSGHEGETIEETILREFYEEIRDVGLADMLASKMIIKGLHRLPSVQWEGEYQAAFGVALTSDTEEFAHWRERLLSPGVFSESNPAHLKGVDLFRKIVEERRQPGYWFVGSHHTLIADILGF</sequence>
<protein>
    <recommendedName>
        <fullName evidence="1">Nudix hydrolase domain-containing protein</fullName>
    </recommendedName>
</protein>
<proteinExistence type="predicted"/>
<dbReference type="AlphaFoldDB" id="A0A2M7XBF7"/>
<reference evidence="3" key="1">
    <citation type="submission" date="2017-09" db="EMBL/GenBank/DDBJ databases">
        <title>Depth-based differentiation of microbial function through sediment-hosted aquifers and enrichment of novel symbionts in the deep terrestrial subsurface.</title>
        <authorList>
            <person name="Probst A.J."/>
            <person name="Ladd B."/>
            <person name="Jarett J.K."/>
            <person name="Geller-Mcgrath D.E."/>
            <person name="Sieber C.M.K."/>
            <person name="Emerson J.B."/>
            <person name="Anantharaman K."/>
            <person name="Thomas B.C."/>
            <person name="Malmstrom R."/>
            <person name="Stieglmeier M."/>
            <person name="Klingl A."/>
            <person name="Woyke T."/>
            <person name="Ryan C.M."/>
            <person name="Banfield J.F."/>
        </authorList>
    </citation>
    <scope>NUCLEOTIDE SEQUENCE [LARGE SCALE GENOMIC DNA]</scope>
</reference>
<dbReference type="InterPro" id="IPR000086">
    <property type="entry name" value="NUDIX_hydrolase_dom"/>
</dbReference>
<evidence type="ECO:0000313" key="2">
    <source>
        <dbReference type="EMBL" id="PJA45189.1"/>
    </source>
</evidence>
<dbReference type="Proteomes" id="UP000229385">
    <property type="component" value="Unassembled WGS sequence"/>
</dbReference>
<dbReference type="Gene3D" id="3.90.79.10">
    <property type="entry name" value="Nucleoside Triphosphate Pyrophosphohydrolase"/>
    <property type="match status" value="1"/>
</dbReference>
<dbReference type="EMBL" id="PFWU01000047">
    <property type="protein sequence ID" value="PJA45189.1"/>
    <property type="molecule type" value="Genomic_DNA"/>
</dbReference>